<accession>A0A2Y9D4P9</accession>
<comment type="subcellular location">
    <subcellularLocation>
        <location evidence="1">Secreted</location>
    </subcellularLocation>
</comment>
<evidence type="ECO:0000256" key="1">
    <source>
        <dbReference type="ARBA" id="ARBA00004613"/>
    </source>
</evidence>
<keyword evidence="4 5" id="KW-0732">Signal</keyword>
<evidence type="ECO:0000256" key="3">
    <source>
        <dbReference type="ARBA" id="ARBA00022525"/>
    </source>
</evidence>
<dbReference type="Pfam" id="PF01395">
    <property type="entry name" value="PBP_GOBP"/>
    <property type="match status" value="1"/>
</dbReference>
<dbReference type="CDD" id="cd23992">
    <property type="entry name" value="PBP_GOBP"/>
    <property type="match status" value="1"/>
</dbReference>
<dbReference type="PANTHER" id="PTHR11857">
    <property type="entry name" value="ODORANT BINDING PROTEIN-RELATED"/>
    <property type="match status" value="1"/>
</dbReference>
<feature type="signal peptide" evidence="5">
    <location>
        <begin position="1"/>
        <end position="20"/>
    </location>
</feature>
<dbReference type="SUPFAM" id="SSF47565">
    <property type="entry name" value="Insect pheromone/odorant-binding proteins"/>
    <property type="match status" value="1"/>
</dbReference>
<dbReference type="Gene3D" id="1.10.238.20">
    <property type="entry name" value="Pheromone/general odorant binding protein domain"/>
    <property type="match status" value="1"/>
</dbReference>
<evidence type="ECO:0000256" key="2">
    <source>
        <dbReference type="ARBA" id="ARBA00008098"/>
    </source>
</evidence>
<dbReference type="Proteomes" id="UP000095300">
    <property type="component" value="Unassembled WGS sequence"/>
</dbReference>
<feature type="chain" id="PRO_5016050442" evidence="5">
    <location>
        <begin position="21"/>
        <end position="130"/>
    </location>
</feature>
<organism evidence="6 7">
    <name type="scientific">Stomoxys calcitrans</name>
    <name type="common">Stable fly</name>
    <name type="synonym">Conops calcitrans</name>
    <dbReference type="NCBI Taxonomy" id="35570"/>
    <lineage>
        <taxon>Eukaryota</taxon>
        <taxon>Metazoa</taxon>
        <taxon>Ecdysozoa</taxon>
        <taxon>Arthropoda</taxon>
        <taxon>Hexapoda</taxon>
        <taxon>Insecta</taxon>
        <taxon>Pterygota</taxon>
        <taxon>Neoptera</taxon>
        <taxon>Endopterygota</taxon>
        <taxon>Diptera</taxon>
        <taxon>Brachycera</taxon>
        <taxon>Muscomorpha</taxon>
        <taxon>Muscoidea</taxon>
        <taxon>Muscidae</taxon>
        <taxon>Stomoxys</taxon>
    </lineage>
</organism>
<dbReference type="AlphaFoldDB" id="A0A2Y9D4P9"/>
<dbReference type="SMART" id="SM00708">
    <property type="entry name" value="PhBP"/>
    <property type="match status" value="1"/>
</dbReference>
<keyword evidence="3" id="KW-0964">Secreted</keyword>
<evidence type="ECO:0000256" key="4">
    <source>
        <dbReference type="ARBA" id="ARBA00022729"/>
    </source>
</evidence>
<dbReference type="GO" id="GO:0005549">
    <property type="term" value="F:odorant binding"/>
    <property type="evidence" value="ECO:0007669"/>
    <property type="project" value="InterPro"/>
</dbReference>
<evidence type="ECO:0000313" key="6">
    <source>
        <dbReference type="EnsemblMetazoa" id="SCAU016887-PA"/>
    </source>
</evidence>
<comment type="similarity">
    <text evidence="2">Belongs to the PBP/GOBP family.</text>
</comment>
<dbReference type="EnsemblMetazoa" id="SCAU016887-RA">
    <property type="protein sequence ID" value="SCAU016887-PA"/>
    <property type="gene ID" value="SCAU016887"/>
</dbReference>
<dbReference type="InterPro" id="IPR036728">
    <property type="entry name" value="PBP_GOBP_sf"/>
</dbReference>
<reference evidence="6" key="1">
    <citation type="submission" date="2020-05" db="UniProtKB">
        <authorList>
            <consortium name="EnsemblMetazoa"/>
        </authorList>
    </citation>
    <scope>IDENTIFICATION</scope>
    <source>
        <strain evidence="6">USDA</strain>
    </source>
</reference>
<sequence>MKLLCIATYFLVLLYSGAKGDTIEDISHILTKCYEEYPISDDEFTTLINEVHPYNEKTKCFEKCIAEELGWFKDGVLMSNVVVPTLSHDFSLNEDVVRQFTQECRTLVGSSRCDTVYRISQCLHTKVHKL</sequence>
<keyword evidence="7" id="KW-1185">Reference proteome</keyword>
<dbReference type="GO" id="GO:0007608">
    <property type="term" value="P:sensory perception of smell"/>
    <property type="evidence" value="ECO:0007669"/>
    <property type="project" value="TreeGrafter"/>
</dbReference>
<dbReference type="VEuPathDB" id="VectorBase:SCAU016887"/>
<evidence type="ECO:0000313" key="7">
    <source>
        <dbReference type="Proteomes" id="UP000095300"/>
    </source>
</evidence>
<protein>
    <submittedName>
        <fullName evidence="6">Uncharacterized protein</fullName>
    </submittedName>
</protein>
<dbReference type="InterPro" id="IPR006170">
    <property type="entry name" value="PBP/GOBP"/>
</dbReference>
<name>A0A2Y9D4P9_STOCA</name>
<dbReference type="GO" id="GO:0005615">
    <property type="term" value="C:extracellular space"/>
    <property type="evidence" value="ECO:0007669"/>
    <property type="project" value="TreeGrafter"/>
</dbReference>
<evidence type="ECO:0000256" key="5">
    <source>
        <dbReference type="SAM" id="SignalP"/>
    </source>
</evidence>
<dbReference type="PANTHER" id="PTHR11857:SF43">
    <property type="entry name" value="GEO07291P1-RELATED"/>
    <property type="match status" value="1"/>
</dbReference>
<proteinExistence type="inferred from homology"/>